<comment type="caution">
    <text evidence="4">The sequence shown here is derived from an EMBL/GenBank/DDBJ whole genome shotgun (WGS) entry which is preliminary data.</text>
</comment>
<feature type="binding site" evidence="2">
    <location>
        <position position="69"/>
    </location>
    <ligand>
        <name>Zn(2+)</name>
        <dbReference type="ChEBI" id="CHEBI:29105"/>
    </ligand>
</feature>
<feature type="binding site" evidence="2">
    <location>
        <position position="123"/>
    </location>
    <ligand>
        <name>Zn(2+)</name>
        <dbReference type="ChEBI" id="CHEBI:29105"/>
    </ligand>
</feature>
<evidence type="ECO:0000256" key="2">
    <source>
        <dbReference type="PIRSR" id="PIRSR601765-1"/>
    </source>
</evidence>
<evidence type="ECO:0000313" key="4">
    <source>
        <dbReference type="EMBL" id="KYF50827.1"/>
    </source>
</evidence>
<dbReference type="GO" id="GO:0004089">
    <property type="term" value="F:carbonate dehydratase activity"/>
    <property type="evidence" value="ECO:0007669"/>
    <property type="project" value="InterPro"/>
</dbReference>
<dbReference type="InterPro" id="IPR001765">
    <property type="entry name" value="Carbonic_anhydrase"/>
</dbReference>
<dbReference type="PANTHER" id="PTHR11002:SF79">
    <property type="entry name" value="CARBONIC ANHYDRASE 2"/>
    <property type="match status" value="1"/>
</dbReference>
<protein>
    <submittedName>
        <fullName evidence="4">Carbonic anhydrase</fullName>
    </submittedName>
</protein>
<dbReference type="SMART" id="SM00947">
    <property type="entry name" value="Pro_CA"/>
    <property type="match status" value="1"/>
</dbReference>
<comment type="cofactor">
    <cofactor evidence="2">
        <name>Zn(2+)</name>
        <dbReference type="ChEBI" id="CHEBI:29105"/>
    </cofactor>
    <text evidence="2">Binds 1 zinc ion per subunit.</text>
</comment>
<organism evidence="4 5">
    <name type="scientific">Sorangium cellulosum</name>
    <name type="common">Polyangium cellulosum</name>
    <dbReference type="NCBI Taxonomy" id="56"/>
    <lineage>
        <taxon>Bacteria</taxon>
        <taxon>Pseudomonadati</taxon>
        <taxon>Myxococcota</taxon>
        <taxon>Polyangia</taxon>
        <taxon>Polyangiales</taxon>
        <taxon>Polyangiaceae</taxon>
        <taxon>Sorangium</taxon>
    </lineage>
</organism>
<comment type="similarity">
    <text evidence="1">Belongs to the beta-class carbonic anhydrase family.</text>
</comment>
<dbReference type="EMBL" id="JELX01003961">
    <property type="protein sequence ID" value="KYF50827.1"/>
    <property type="molecule type" value="Genomic_DNA"/>
</dbReference>
<dbReference type="Proteomes" id="UP000075604">
    <property type="component" value="Unassembled WGS sequence"/>
</dbReference>
<dbReference type="SUPFAM" id="SSF53056">
    <property type="entry name" value="beta-carbonic anhydrase, cab"/>
    <property type="match status" value="1"/>
</dbReference>
<gene>
    <name evidence="4" type="ORF">BE04_29425</name>
</gene>
<evidence type="ECO:0000313" key="5">
    <source>
        <dbReference type="Proteomes" id="UP000075604"/>
    </source>
</evidence>
<dbReference type="GO" id="GO:0008270">
    <property type="term" value="F:zinc ion binding"/>
    <property type="evidence" value="ECO:0007669"/>
    <property type="project" value="InterPro"/>
</dbReference>
<dbReference type="Pfam" id="PF00484">
    <property type="entry name" value="Pro_CA"/>
    <property type="match status" value="1"/>
</dbReference>
<evidence type="ECO:0000256" key="3">
    <source>
        <dbReference type="SAM" id="MobiDB-lite"/>
    </source>
</evidence>
<name>A0A150P585_SORCE</name>
<dbReference type="Gene3D" id="3.40.1050.10">
    <property type="entry name" value="Carbonic anhydrase"/>
    <property type="match status" value="1"/>
</dbReference>
<proteinExistence type="inferred from homology"/>
<keyword evidence="2" id="KW-0862">Zinc</keyword>
<dbReference type="InterPro" id="IPR036874">
    <property type="entry name" value="Carbonic_anhydrase_sf"/>
</dbReference>
<reference evidence="4 5" key="1">
    <citation type="submission" date="2014-02" db="EMBL/GenBank/DDBJ databases">
        <title>The small core and large imbalanced accessory genome model reveals a collaborative survival strategy of Sorangium cellulosum strains in nature.</title>
        <authorList>
            <person name="Han K."/>
            <person name="Peng R."/>
            <person name="Blom J."/>
            <person name="Li Y.-Z."/>
        </authorList>
    </citation>
    <scope>NUCLEOTIDE SEQUENCE [LARGE SCALE GENOMIC DNA]</scope>
    <source>
        <strain evidence="4 5">So0157-18</strain>
    </source>
</reference>
<sequence>MTSSPRLHAPSSRPREAPISAGEALHRLREGNDRFAQNVRSVDTMLSQSARSALVAAQSPIAIVLSCSDARVPAELVFDQGLGDLFVVRVAGNVIAPTLVGSVEYAVAAFGTALVVVMGHTHCGAIAATLDWITARGPLPSEAIHEIVTRIRPAVEQARRPGLDRAAILAAATRANVRASVRELSQSGSLVEMAARGDLVIVGAEYSLATGAVDFFDQVPT</sequence>
<evidence type="ECO:0000256" key="1">
    <source>
        <dbReference type="ARBA" id="ARBA00006217"/>
    </source>
</evidence>
<dbReference type="AlphaFoldDB" id="A0A150P585"/>
<keyword evidence="2" id="KW-0479">Metal-binding</keyword>
<feature type="binding site" evidence="2">
    <location>
        <position position="67"/>
    </location>
    <ligand>
        <name>Zn(2+)</name>
        <dbReference type="ChEBI" id="CHEBI:29105"/>
    </ligand>
</feature>
<feature type="binding site" evidence="2">
    <location>
        <position position="120"/>
    </location>
    <ligand>
        <name>Zn(2+)</name>
        <dbReference type="ChEBI" id="CHEBI:29105"/>
    </ligand>
</feature>
<feature type="region of interest" description="Disordered" evidence="3">
    <location>
        <begin position="1"/>
        <end position="20"/>
    </location>
</feature>
<dbReference type="PANTHER" id="PTHR11002">
    <property type="entry name" value="CARBONIC ANHYDRASE"/>
    <property type="match status" value="1"/>
</dbReference>
<accession>A0A150P585</accession>